<evidence type="ECO:0000313" key="2">
    <source>
        <dbReference type="EMBL" id="KKQ75616.1"/>
    </source>
</evidence>
<dbReference type="EMBL" id="LBUZ01000008">
    <property type="protein sequence ID" value="KKQ75616.1"/>
    <property type="molecule type" value="Genomic_DNA"/>
</dbReference>
<gene>
    <name evidence="2" type="ORF">US96_C0008G0002</name>
</gene>
<dbReference type="GO" id="GO:0016881">
    <property type="term" value="F:acid-amino acid ligase activity"/>
    <property type="evidence" value="ECO:0007669"/>
    <property type="project" value="InterPro"/>
</dbReference>
<dbReference type="PANTHER" id="PTHR23135">
    <property type="entry name" value="MUR LIGASE FAMILY MEMBER"/>
    <property type="match status" value="1"/>
</dbReference>
<dbReference type="PANTHER" id="PTHR23135:SF4">
    <property type="entry name" value="UDP-N-ACETYLMURAMOYL-L-ALANYL-D-GLUTAMATE--2,6-DIAMINOPIMELATE LIGASE MURE HOMOLOG, CHLOROPLASTIC"/>
    <property type="match status" value="1"/>
</dbReference>
<sequence>MNESLVRLLKRIPTINTYGNKRKAYVSIIVTSISQVQKDCLYVAINGDIEEAINFGARAVVSENPPEDNFLGKVVYLHVKNINETLSKLWAAWFSYPSRKIRVIGVTGTKGKSTTCNLIKNFFISAGIKAEALDTTNLDSKQIQSGLAEIVKQGCKYAVLEIPLKVIQDYKISGVKFDVAVFTNLSREEIVYRQIFARLFREVSMSVINRDDPSWRSYKLASKGALTRNYSFRQDAYCRAKNIIYRNGIFEFNLKLERYTHKFSTPKAGDYNISNILASVTAVRFYKVNWERVIEAVGRMV</sequence>
<feature type="domain" description="Mur ligase central" evidence="1">
    <location>
        <begin position="106"/>
        <end position="282"/>
    </location>
</feature>
<name>A0A0G0NEW2_9BACT</name>
<dbReference type="Proteomes" id="UP000034181">
    <property type="component" value="Unassembled WGS sequence"/>
</dbReference>
<accession>A0A0G0NEW2</accession>
<dbReference type="GO" id="GO:0005524">
    <property type="term" value="F:ATP binding"/>
    <property type="evidence" value="ECO:0007669"/>
    <property type="project" value="InterPro"/>
</dbReference>
<dbReference type="InterPro" id="IPR013221">
    <property type="entry name" value="Mur_ligase_cen"/>
</dbReference>
<dbReference type="Gene3D" id="3.40.1390.10">
    <property type="entry name" value="MurE/MurF, N-terminal domain"/>
    <property type="match status" value="1"/>
</dbReference>
<comment type="caution">
    <text evidence="2">The sequence shown here is derived from an EMBL/GenBank/DDBJ whole genome shotgun (WGS) entry which is preliminary data.</text>
</comment>
<dbReference type="InterPro" id="IPR035911">
    <property type="entry name" value="MurE/MurF_N"/>
</dbReference>
<dbReference type="SUPFAM" id="SSF63418">
    <property type="entry name" value="MurE/MurF N-terminal domain"/>
    <property type="match status" value="1"/>
</dbReference>
<protein>
    <submittedName>
        <fullName evidence="2">UDP-N-acetylmuramoyl-L-alanyl-D-glutamate-2, 6-diaminopimelate ligase</fullName>
    </submittedName>
</protein>
<evidence type="ECO:0000259" key="1">
    <source>
        <dbReference type="Pfam" id="PF08245"/>
    </source>
</evidence>
<reference evidence="2 3" key="1">
    <citation type="journal article" date="2015" name="Nature">
        <title>rRNA introns, odd ribosomes, and small enigmatic genomes across a large radiation of phyla.</title>
        <authorList>
            <person name="Brown C.T."/>
            <person name="Hug L.A."/>
            <person name="Thomas B.C."/>
            <person name="Sharon I."/>
            <person name="Castelle C.J."/>
            <person name="Singh A."/>
            <person name="Wilkins M.J."/>
            <person name="Williams K.H."/>
            <person name="Banfield J.F."/>
        </authorList>
    </citation>
    <scope>NUCLEOTIDE SEQUENCE [LARGE SCALE GENOMIC DNA]</scope>
</reference>
<dbReference type="InterPro" id="IPR036565">
    <property type="entry name" value="Mur-like_cat_sf"/>
</dbReference>
<keyword evidence="2" id="KW-0436">Ligase</keyword>
<proteinExistence type="predicted"/>
<organism evidence="2 3">
    <name type="scientific">Candidatus Woesebacteria bacterium GW2011_GWB1_38_5b</name>
    <dbReference type="NCBI Taxonomy" id="1618569"/>
    <lineage>
        <taxon>Bacteria</taxon>
        <taxon>Candidatus Woeseibacteriota</taxon>
    </lineage>
</organism>
<dbReference type="AlphaFoldDB" id="A0A0G0NEW2"/>
<evidence type="ECO:0000313" key="3">
    <source>
        <dbReference type="Proteomes" id="UP000034181"/>
    </source>
</evidence>
<dbReference type="Pfam" id="PF08245">
    <property type="entry name" value="Mur_ligase_M"/>
    <property type="match status" value="1"/>
</dbReference>
<dbReference type="Gene3D" id="3.40.1190.10">
    <property type="entry name" value="Mur-like, catalytic domain"/>
    <property type="match status" value="1"/>
</dbReference>
<dbReference type="SUPFAM" id="SSF53623">
    <property type="entry name" value="MurD-like peptide ligases, catalytic domain"/>
    <property type="match status" value="1"/>
</dbReference>